<comment type="subcellular location">
    <subcellularLocation>
        <location evidence="1">Nucleus</location>
    </subcellularLocation>
</comment>
<evidence type="ECO:0000313" key="8">
    <source>
        <dbReference type="Proteomes" id="UP000758603"/>
    </source>
</evidence>
<dbReference type="GO" id="GO:0006281">
    <property type="term" value="P:DNA repair"/>
    <property type="evidence" value="ECO:0007669"/>
    <property type="project" value="TreeGrafter"/>
</dbReference>
<protein>
    <submittedName>
        <fullName evidence="7">Armadillo-type protein</fullName>
    </submittedName>
</protein>
<keyword evidence="3" id="KW-0498">Mitosis</keyword>
<name>A0A9P8UL16_9PEZI</name>
<feature type="compositionally biased region" description="Basic residues" evidence="6">
    <location>
        <begin position="1321"/>
        <end position="1334"/>
    </location>
</feature>
<dbReference type="Proteomes" id="UP000758603">
    <property type="component" value="Unassembled WGS sequence"/>
</dbReference>
<evidence type="ECO:0000256" key="1">
    <source>
        <dbReference type="ARBA" id="ARBA00004123"/>
    </source>
</evidence>
<feature type="compositionally biased region" description="Acidic residues" evidence="6">
    <location>
        <begin position="1388"/>
        <end position="1422"/>
    </location>
</feature>
<gene>
    <name evidence="7" type="ORF">BKA67DRAFT_535286</name>
</gene>
<feature type="compositionally biased region" description="Acidic residues" evidence="6">
    <location>
        <begin position="1437"/>
        <end position="1452"/>
    </location>
</feature>
<dbReference type="GeneID" id="70128884"/>
<dbReference type="GO" id="GO:0005634">
    <property type="term" value="C:nucleus"/>
    <property type="evidence" value="ECO:0007669"/>
    <property type="project" value="UniProtKB-SubCell"/>
</dbReference>
<evidence type="ECO:0000256" key="5">
    <source>
        <dbReference type="ARBA" id="ARBA00023306"/>
    </source>
</evidence>
<accession>A0A9P8UL16</accession>
<dbReference type="GO" id="GO:0007064">
    <property type="term" value="P:mitotic sister chromatid cohesion"/>
    <property type="evidence" value="ECO:0007669"/>
    <property type="project" value="InterPro"/>
</dbReference>
<dbReference type="PANTHER" id="PTHR12663:SF0">
    <property type="entry name" value="PRECOCIOUS DISSOCIATION OF SISTERS 5, ISOFORM A"/>
    <property type="match status" value="1"/>
</dbReference>
<proteinExistence type="predicted"/>
<sequence length="1553" mass="172508">MARARDVPAEEEDQEMEEELVALQFDETLSWRAGKPIPTGTLLKRLEKLSQELVDMDQDTVDKDSLTKVAKELAAHNLLAHKEGGVKAYAASCLVDILKLCAPDAPFTPSQLKDIFSLFVKTILPALWDPTNTYNTQHKYVLTSLAEVKSILLINELANAEDLLLHLFSSFFDGITGSSKSSSVEQVAKDVEFHMTDILVTLLEEGPTLPPSVLDVIMAQFLRAAPPGGSRSRTETNGSQTTLLPKEEPEAYVMAKTVCNHCPEKMARYVSQYFSDVIMDISGKSGQTNGHRDDHELEDDDAPTGPSDSDFKELRKAHQLLRELWRAAPTVLANVVPQVDAELSADNVQLRLLATETLGDMISGIGAAGPPPPPVLDPAAYPPITLGDDISEETDSGSILTTPISPLSFAQTHSQAFHNFVSRKNDKSPLIRAAWTTAVGYIVSTSAGGIGLSREDEQSFVDGLKDRLNDPDEKVRLAAVKAIEVFRFRDIITKLAVDGGVAKNGTILSILSDRCRDRRAPIRVEAMALLGKLWAVASGELLAGNDVVVSALGGIPSYIFNAFYANDLELNILLERVTFECLVPLSYPPGKPKSSNGHSQSQANTDATYDPDRIRAERILLLVKSLDEKAARAFFALQKQQPQFAKVLETFVKQCEAFNGGLPETNGDVVKQNLKKIIQYLTTYFPDALKVEADLHNFATLNDRRCYNLIRFITSHESDFKTMYRGLKEFNKRIQGTTKPHILDTMLPLLYRSAYIIINKSHLAAFIDYSKNDRDGFGAAAQQITAEASKSSGALFKAHIGQLCKDLIEAAPTASRDNDPGTVETLKACSSYSRKYPEEIPQDKKFTQALINYALFGTPTKAAKYAVNILMARKDDKALVSATELLQKVTKDWSYGSKHFLSRTAAVSQLELLASSVTADANDKIMDMALKEILQKVRTEASDSDSEWVDDADLEEEYFVKYWSLKLIVNRLRGTKDPEEVKEVTPTVFKLLRTLLRDQGELCKTQDTPKHHKTRLRLLAGQLLLKLCTSKRFEELFSHTDFNRLALLTQDSSAHVRRGFVEKLQKYLVNRKLPARFYTIIFLTAFEPVMDFRQNVETWIRSRARYFRENAKDNVNVMEAIFGRLISLLAHHPDFSTEVGDLLDTARYIIYYISNVATEQNFALIFKYAERVKQTRDGIAPEKSDNLYVLCDLALATLRKWQERKGWSFQAYAGKTGLPKGLYTALPSHDVAQQIAEKQYLPEGVEERLDDLLRTLDKKKVRRRRPQTQGVLCIRADIIPLQKRKSTDERGDGHPAQKRARTVQPRSAAAKTDRPASSKRPAVKSKAPKPRKQRSSPAPESADRRRSGRSRKDSSYLERDSSDDDDDMLEGVSKWDYYDKAGNRVQNDDEEAEEDEDVDEDDKSELSNVEEEAEPMVEDEPEPAVMNSGASGTPEEQPADEEEEEEEEEGEKESEGAAAVVEEDKEEVEEAEPEEEVPAPRSSGRRGRNATATLPTRGKAAPKAAASPAPSKSSASKGKAATASKAKSKPAPATSSRATRSRRAAADVSEASD</sequence>
<keyword evidence="8" id="KW-1185">Reference proteome</keyword>
<dbReference type="PANTHER" id="PTHR12663">
    <property type="entry name" value="ANDROGEN INDUCED INHIBITOR OF PROLIFERATION AS3 / PDS5-RELATED"/>
    <property type="match status" value="1"/>
</dbReference>
<organism evidence="7 8">
    <name type="scientific">Truncatella angustata</name>
    <dbReference type="NCBI Taxonomy" id="152316"/>
    <lineage>
        <taxon>Eukaryota</taxon>
        <taxon>Fungi</taxon>
        <taxon>Dikarya</taxon>
        <taxon>Ascomycota</taxon>
        <taxon>Pezizomycotina</taxon>
        <taxon>Sordariomycetes</taxon>
        <taxon>Xylariomycetidae</taxon>
        <taxon>Amphisphaeriales</taxon>
        <taxon>Sporocadaceae</taxon>
        <taxon>Truncatella</taxon>
    </lineage>
</organism>
<keyword evidence="2" id="KW-0132">Cell division</keyword>
<dbReference type="InterPro" id="IPR039776">
    <property type="entry name" value="Pds5"/>
</dbReference>
<dbReference type="Pfam" id="PF20168">
    <property type="entry name" value="PDS5"/>
    <property type="match status" value="1"/>
</dbReference>
<keyword evidence="4" id="KW-0539">Nucleus</keyword>
<feature type="region of interest" description="Disordered" evidence="6">
    <location>
        <begin position="284"/>
        <end position="310"/>
    </location>
</feature>
<evidence type="ECO:0000256" key="2">
    <source>
        <dbReference type="ARBA" id="ARBA00022618"/>
    </source>
</evidence>
<feature type="compositionally biased region" description="Basic and acidic residues" evidence="6">
    <location>
        <begin position="1341"/>
        <end position="1360"/>
    </location>
</feature>
<feature type="compositionally biased region" description="Acidic residues" evidence="6">
    <location>
        <begin position="1461"/>
        <end position="1477"/>
    </location>
</feature>
<dbReference type="OrthoDB" id="200660at2759"/>
<evidence type="ECO:0000256" key="4">
    <source>
        <dbReference type="ARBA" id="ARBA00023242"/>
    </source>
</evidence>
<dbReference type="RefSeq" id="XP_045958210.1">
    <property type="nucleotide sequence ID" value="XM_046099992.1"/>
</dbReference>
<dbReference type="EMBL" id="JAGPXC010000004">
    <property type="protein sequence ID" value="KAH6653940.1"/>
    <property type="molecule type" value="Genomic_DNA"/>
</dbReference>
<evidence type="ECO:0000313" key="7">
    <source>
        <dbReference type="EMBL" id="KAH6653940.1"/>
    </source>
</evidence>
<feature type="compositionally biased region" description="Low complexity" evidence="6">
    <location>
        <begin position="1495"/>
        <end position="1538"/>
    </location>
</feature>
<dbReference type="Gene3D" id="1.25.10.10">
    <property type="entry name" value="Leucine-rich Repeat Variant"/>
    <property type="match status" value="2"/>
</dbReference>
<feature type="region of interest" description="Disordered" evidence="6">
    <location>
        <begin position="225"/>
        <end position="244"/>
    </location>
</feature>
<dbReference type="InterPro" id="IPR011989">
    <property type="entry name" value="ARM-like"/>
</dbReference>
<dbReference type="GO" id="GO:0000785">
    <property type="term" value="C:chromatin"/>
    <property type="evidence" value="ECO:0007669"/>
    <property type="project" value="TreeGrafter"/>
</dbReference>
<keyword evidence="5" id="KW-0131">Cell cycle</keyword>
<evidence type="ECO:0000256" key="3">
    <source>
        <dbReference type="ARBA" id="ARBA00022776"/>
    </source>
</evidence>
<dbReference type="CDD" id="cd19953">
    <property type="entry name" value="PDS5"/>
    <property type="match status" value="1"/>
</dbReference>
<reference evidence="7" key="1">
    <citation type="journal article" date="2021" name="Nat. Commun.">
        <title>Genetic determinants of endophytism in the Arabidopsis root mycobiome.</title>
        <authorList>
            <person name="Mesny F."/>
            <person name="Miyauchi S."/>
            <person name="Thiergart T."/>
            <person name="Pickel B."/>
            <person name="Atanasova L."/>
            <person name="Karlsson M."/>
            <person name="Huettel B."/>
            <person name="Barry K.W."/>
            <person name="Haridas S."/>
            <person name="Chen C."/>
            <person name="Bauer D."/>
            <person name="Andreopoulos W."/>
            <person name="Pangilinan J."/>
            <person name="LaButti K."/>
            <person name="Riley R."/>
            <person name="Lipzen A."/>
            <person name="Clum A."/>
            <person name="Drula E."/>
            <person name="Henrissat B."/>
            <person name="Kohler A."/>
            <person name="Grigoriev I.V."/>
            <person name="Martin F.M."/>
            <person name="Hacquard S."/>
        </authorList>
    </citation>
    <scope>NUCLEOTIDE SEQUENCE</scope>
    <source>
        <strain evidence="7">MPI-SDFR-AT-0073</strain>
    </source>
</reference>
<evidence type="ECO:0000256" key="6">
    <source>
        <dbReference type="SAM" id="MobiDB-lite"/>
    </source>
</evidence>
<comment type="caution">
    <text evidence="7">The sequence shown here is derived from an EMBL/GenBank/DDBJ whole genome shotgun (WGS) entry which is preliminary data.</text>
</comment>
<dbReference type="SUPFAM" id="SSF48371">
    <property type="entry name" value="ARM repeat"/>
    <property type="match status" value="1"/>
</dbReference>
<feature type="region of interest" description="Disordered" evidence="6">
    <location>
        <begin position="1283"/>
        <end position="1553"/>
    </location>
</feature>
<dbReference type="InterPro" id="IPR016024">
    <property type="entry name" value="ARM-type_fold"/>
</dbReference>
<feature type="compositionally biased region" description="Basic and acidic residues" evidence="6">
    <location>
        <begin position="1285"/>
        <end position="1295"/>
    </location>
</feature>
<dbReference type="GO" id="GO:0051301">
    <property type="term" value="P:cell division"/>
    <property type="evidence" value="ECO:0007669"/>
    <property type="project" value="UniProtKB-KW"/>
</dbReference>